<dbReference type="RefSeq" id="WP_014887081.1">
    <property type="nucleotide sequence ID" value="NC_018415.1"/>
</dbReference>
<evidence type="ECO:0000259" key="8">
    <source>
        <dbReference type="Pfam" id="PF00764"/>
    </source>
</evidence>
<name>J7H0E7_CARRU</name>
<evidence type="ECO:0000259" key="9">
    <source>
        <dbReference type="Pfam" id="PF20979"/>
    </source>
</evidence>
<evidence type="ECO:0000256" key="5">
    <source>
        <dbReference type="ARBA" id="ARBA00022605"/>
    </source>
</evidence>
<dbReference type="UniPathway" id="UPA00068">
    <property type="reaction ID" value="UER00113"/>
</dbReference>
<dbReference type="InterPro" id="IPR024074">
    <property type="entry name" value="AS_cat/multimer_dom_body"/>
</dbReference>
<evidence type="ECO:0000256" key="1">
    <source>
        <dbReference type="ARBA" id="ARBA00004967"/>
    </source>
</evidence>
<evidence type="ECO:0000256" key="7">
    <source>
        <dbReference type="ARBA" id="ARBA00022840"/>
    </source>
</evidence>
<proteinExistence type="predicted"/>
<feature type="domain" description="Arginosuccinate synthase C-terminal" evidence="9">
    <location>
        <begin position="181"/>
        <end position="322"/>
    </location>
</feature>
<keyword evidence="3" id="KW-0055">Arginine biosynthesis</keyword>
<dbReference type="KEGG" id="crc:A33Y_0134"/>
<dbReference type="GO" id="GO:0004055">
    <property type="term" value="F:argininosuccinate synthase activity"/>
    <property type="evidence" value="ECO:0007669"/>
    <property type="project" value="UniProtKB-EC"/>
</dbReference>
<evidence type="ECO:0000256" key="6">
    <source>
        <dbReference type="ARBA" id="ARBA00022741"/>
    </source>
</evidence>
<evidence type="ECO:0000256" key="3">
    <source>
        <dbReference type="ARBA" id="ARBA00022571"/>
    </source>
</evidence>
<feature type="domain" description="Arginosuccinate synthase-like N-terminal" evidence="8">
    <location>
        <begin position="4"/>
        <end position="105"/>
    </location>
</feature>
<dbReference type="Gene3D" id="3.40.50.620">
    <property type="entry name" value="HUPs"/>
    <property type="match status" value="1"/>
</dbReference>
<organism evidence="10 11">
    <name type="scientific">Candidatus Carsonella ruddii CS isolate Thao2000</name>
    <dbReference type="NCBI Taxonomy" id="1202537"/>
    <lineage>
        <taxon>Bacteria</taxon>
        <taxon>Pseudomonadati</taxon>
        <taxon>Pseudomonadota</taxon>
        <taxon>Gammaproteobacteria</taxon>
        <taxon>Oceanospirillales</taxon>
        <taxon>Halomonadaceae</taxon>
        <taxon>Zymobacter group</taxon>
        <taxon>Candidatus Carsonella</taxon>
    </lineage>
</organism>
<dbReference type="HOGENOM" id="CLU_032784_4_2_6"/>
<reference evidence="10 11" key="1">
    <citation type="journal article" date="2012" name="Mol. Biol. Evol.">
        <title>Genome reduction and co-evolution between the primary and secondary bacterial symbionts of psyllids.</title>
        <authorList>
            <person name="Sloan D.B."/>
            <person name="Moran N.A."/>
        </authorList>
    </citation>
    <scope>NUCLEOTIDE SEQUENCE [LARGE SCALE GENOMIC DNA]</scope>
    <source>
        <strain evidence="10 11">CS</strain>
    </source>
</reference>
<dbReference type="GO" id="GO:0005524">
    <property type="term" value="F:ATP binding"/>
    <property type="evidence" value="ECO:0007669"/>
    <property type="project" value="UniProtKB-KW"/>
</dbReference>
<dbReference type="SUPFAM" id="SSF69864">
    <property type="entry name" value="Argininosuccinate synthetase, C-terminal domain"/>
    <property type="match status" value="1"/>
</dbReference>
<dbReference type="InterPro" id="IPR048268">
    <property type="entry name" value="Arginosuc_syn_C"/>
</dbReference>
<dbReference type="PANTHER" id="PTHR11587:SF2">
    <property type="entry name" value="ARGININOSUCCINATE SYNTHASE"/>
    <property type="match status" value="1"/>
</dbReference>
<evidence type="ECO:0000256" key="2">
    <source>
        <dbReference type="ARBA" id="ARBA00012286"/>
    </source>
</evidence>
<evidence type="ECO:0000313" key="10">
    <source>
        <dbReference type="EMBL" id="AFP83780.1"/>
    </source>
</evidence>
<dbReference type="InterPro" id="IPR001518">
    <property type="entry name" value="Arginosuc_synth"/>
</dbReference>
<sequence length="340" mass="41293">MKKKIALAYSGSLIDTLIIKWIQINTKMNIYILLFNLNKKDNISIVKNKIIKLGVKNIFIINKENIFIKKYIFSLLKNNFSENKIYFYVNLLLEFFIIKELIKICFFFKIKYIFFNNYNNLKINFFNSKIKILNFYNFLNLNSKKKFLNFCFINHLKINNFYLNNNYKKNIFYLNKYVYYPLYLSLTFKNGIPIKINNKKYNFINLLIKLNNIGIISGIKTDSYLNYNYFSIKILLFVKKYLEIFILNKNILNIKNKISKEYLLLIEKKNWWSNDRLFFQNIINLTQKFINGIIKIKIYNGNVFIIKKIINNVFYYKNNKNYLKLNFIELINKKNINFFI</sequence>
<dbReference type="SUPFAM" id="SSF52402">
    <property type="entry name" value="Adenine nucleotide alpha hydrolases-like"/>
    <property type="match status" value="1"/>
</dbReference>
<dbReference type="STRING" id="1202537.A33Y_0134"/>
<dbReference type="PANTHER" id="PTHR11587">
    <property type="entry name" value="ARGININOSUCCINATE SYNTHASE"/>
    <property type="match status" value="1"/>
</dbReference>
<keyword evidence="5" id="KW-0028">Amino-acid biosynthesis</keyword>
<dbReference type="AlphaFoldDB" id="J7H0E7"/>
<evidence type="ECO:0000313" key="11">
    <source>
        <dbReference type="Proteomes" id="UP000003931"/>
    </source>
</evidence>
<dbReference type="InterPro" id="IPR048267">
    <property type="entry name" value="Arginosuc_syn_N"/>
</dbReference>
<keyword evidence="7" id="KW-0067">ATP-binding</keyword>
<dbReference type="PATRIC" id="fig|1202537.3.peg.115"/>
<protein>
    <recommendedName>
        <fullName evidence="2">argininosuccinate synthase</fullName>
        <ecNumber evidence="2">6.3.4.5</ecNumber>
    </recommendedName>
</protein>
<dbReference type="GO" id="GO:0000053">
    <property type="term" value="P:argininosuccinate metabolic process"/>
    <property type="evidence" value="ECO:0007669"/>
    <property type="project" value="TreeGrafter"/>
</dbReference>
<dbReference type="Gene3D" id="3.90.1260.10">
    <property type="entry name" value="Argininosuccinate synthetase, chain A, domain 2"/>
    <property type="match status" value="1"/>
</dbReference>
<dbReference type="Proteomes" id="UP000003931">
    <property type="component" value="Chromosome"/>
</dbReference>
<gene>
    <name evidence="10" type="primary">argG</name>
    <name evidence="10" type="ORF">A33Y_0134</name>
</gene>
<dbReference type="GO" id="GO:0000050">
    <property type="term" value="P:urea cycle"/>
    <property type="evidence" value="ECO:0007669"/>
    <property type="project" value="TreeGrafter"/>
</dbReference>
<dbReference type="OrthoDB" id="9801641at2"/>
<dbReference type="EC" id="6.3.4.5" evidence="2"/>
<comment type="pathway">
    <text evidence="1">Amino-acid biosynthesis; L-arginine biosynthesis; L-arginine from L-ornithine and carbamoyl phosphate: step 2/3.</text>
</comment>
<dbReference type="Pfam" id="PF00764">
    <property type="entry name" value="Arginosuc_synth"/>
    <property type="match status" value="1"/>
</dbReference>
<dbReference type="Pfam" id="PF20979">
    <property type="entry name" value="Arginosuc_syn_C"/>
    <property type="match status" value="1"/>
</dbReference>
<dbReference type="GO" id="GO:0005737">
    <property type="term" value="C:cytoplasm"/>
    <property type="evidence" value="ECO:0007669"/>
    <property type="project" value="TreeGrafter"/>
</dbReference>
<keyword evidence="6" id="KW-0547">Nucleotide-binding</keyword>
<dbReference type="InterPro" id="IPR014729">
    <property type="entry name" value="Rossmann-like_a/b/a_fold"/>
</dbReference>
<keyword evidence="4" id="KW-0436">Ligase</keyword>
<accession>J7H0E7</accession>
<dbReference type="EMBL" id="CP003542">
    <property type="protein sequence ID" value="AFP83780.1"/>
    <property type="molecule type" value="Genomic_DNA"/>
</dbReference>
<evidence type="ECO:0000256" key="4">
    <source>
        <dbReference type="ARBA" id="ARBA00022598"/>
    </source>
</evidence>
<dbReference type="GO" id="GO:0006526">
    <property type="term" value="P:L-arginine biosynthetic process"/>
    <property type="evidence" value="ECO:0007669"/>
    <property type="project" value="UniProtKB-UniPathway"/>
</dbReference>